<dbReference type="Proteomes" id="UP000278566">
    <property type="component" value="Unassembled WGS sequence"/>
</dbReference>
<evidence type="ECO:0000313" key="3">
    <source>
        <dbReference type="EMBL" id="MDG4516774.1"/>
    </source>
</evidence>
<feature type="transmembrane region" description="Helical" evidence="1">
    <location>
        <begin position="130"/>
        <end position="158"/>
    </location>
</feature>
<reference evidence="3" key="4">
    <citation type="submission" date="2022-07" db="EMBL/GenBank/DDBJ databases">
        <title>Whole Genome Sequencing of Streptococcus suis.</title>
        <authorList>
            <person name="Dai X."/>
            <person name="Huang J."/>
            <person name="Wang L."/>
        </authorList>
    </citation>
    <scope>NUCLEOTIDE SEQUENCE</scope>
    <source>
        <strain evidence="3">HDJ11</strain>
    </source>
</reference>
<dbReference type="PATRIC" id="fig|1307.469.peg.1921"/>
<evidence type="ECO:0000313" key="2">
    <source>
        <dbReference type="EMBL" id="AOT85894.1"/>
    </source>
</evidence>
<keyword evidence="1" id="KW-1133">Transmembrane helix</keyword>
<feature type="transmembrane region" description="Helical" evidence="1">
    <location>
        <begin position="165"/>
        <end position="185"/>
    </location>
</feature>
<feature type="transmembrane region" description="Helical" evidence="1">
    <location>
        <begin position="221"/>
        <end position="243"/>
    </location>
</feature>
<name>A0A1D8H045_STRSU</name>
<dbReference type="EMBL" id="RRZO01000108">
    <property type="protein sequence ID" value="RRN48127.1"/>
    <property type="molecule type" value="Genomic_DNA"/>
</dbReference>
<keyword evidence="1" id="KW-0812">Transmembrane</keyword>
<dbReference type="AlphaFoldDB" id="A0A1D8H045"/>
<protein>
    <submittedName>
        <fullName evidence="3">ABC transporter permease</fullName>
    </submittedName>
    <submittedName>
        <fullName evidence="2">Immunity protein</fullName>
    </submittedName>
</protein>
<reference evidence="4 5" key="3">
    <citation type="submission" date="2018-11" db="EMBL/GenBank/DDBJ databases">
        <title>Changes in penicillin susceptibility of Streptococcus suis isolates by amino acid alterations in the penicillin-binding protein.</title>
        <authorList>
            <person name="Niemann L."/>
            <person name="Eichhorn I."/>
        </authorList>
    </citation>
    <scope>NUCLEOTIDE SEQUENCE [LARGE SCALE GENOMIC DNA]</scope>
    <source>
        <strain evidence="4 5">IMT40738</strain>
    </source>
</reference>
<feature type="transmembrane region" description="Helical" evidence="1">
    <location>
        <begin position="101"/>
        <end position="124"/>
    </location>
</feature>
<dbReference type="EMBL" id="KU867868">
    <property type="protein sequence ID" value="AOT85894.1"/>
    <property type="molecule type" value="Genomic_DNA"/>
</dbReference>
<proteinExistence type="predicted"/>
<reference evidence="2" key="1">
    <citation type="journal article" date="2015" name="PLoS ONE">
        <title>Purification and Characterization of Suicin 65, a Novel Class I Type B Lantibiotic Produced by Streptococcus suis.</title>
        <authorList>
            <person name="Vaillancourt K."/>
            <person name="LeBel G."/>
            <person name="Frenette M."/>
            <person name="Fittipaldi N."/>
            <person name="Gottschalk M."/>
            <person name="Grenier D."/>
        </authorList>
    </citation>
    <scope>NUCLEOTIDE SEQUENCE</scope>
    <source>
        <strain evidence="2">65</strain>
    </source>
</reference>
<dbReference type="Proteomes" id="UP001152877">
    <property type="component" value="Unassembled WGS sequence"/>
</dbReference>
<evidence type="ECO:0000256" key="1">
    <source>
        <dbReference type="SAM" id="Phobius"/>
    </source>
</evidence>
<organism evidence="2">
    <name type="scientific">Streptococcus suis</name>
    <dbReference type="NCBI Taxonomy" id="1307"/>
    <lineage>
        <taxon>Bacteria</taxon>
        <taxon>Bacillati</taxon>
        <taxon>Bacillota</taxon>
        <taxon>Bacilli</taxon>
        <taxon>Lactobacillales</taxon>
        <taxon>Streptococcaceae</taxon>
        <taxon>Streptococcus</taxon>
    </lineage>
</organism>
<feature type="transmembrane region" description="Helical" evidence="1">
    <location>
        <begin position="20"/>
        <end position="39"/>
    </location>
</feature>
<sequence length="254" mass="28678">MRGIYIEWLKSKRTKSFSIVTILIIVATLWNIVTFNSAFSSHPELKGVEILFSNQNVNLLMLPIAVCVFAARIVWNEREGQTFKLQFSNGHNLLTIFANKFLFMVIIFSFMSILEVIAICIFGQQVGIRIPFSVILFQLFAQFLSVYSLICIYLFLAIVVEKQGLLLALGLLGGFLGIVLTPRSYGFSSLINPITGFGSLAPYKYQSLGGGEFAYIFDSQLFWKLIIYSVYCLLLYAIANLVLRKRGNKDGKLF</sequence>
<reference evidence="2" key="2">
    <citation type="submission" date="2016-03" db="EMBL/GenBank/DDBJ databases">
        <authorList>
            <person name="Ploux O."/>
        </authorList>
    </citation>
    <scope>NUCLEOTIDE SEQUENCE</scope>
    <source>
        <strain evidence="2">65</strain>
    </source>
</reference>
<keyword evidence="1" id="KW-0472">Membrane</keyword>
<gene>
    <name evidence="2" type="primary">sssE</name>
    <name evidence="4" type="ORF">EI220_11990</name>
    <name evidence="3" type="ORF">NOL11_07340</name>
</gene>
<dbReference type="EMBL" id="JANFMI010000026">
    <property type="protein sequence ID" value="MDG4516774.1"/>
    <property type="molecule type" value="Genomic_DNA"/>
</dbReference>
<feature type="transmembrane region" description="Helical" evidence="1">
    <location>
        <begin position="59"/>
        <end position="75"/>
    </location>
</feature>
<evidence type="ECO:0000313" key="5">
    <source>
        <dbReference type="Proteomes" id="UP000278566"/>
    </source>
</evidence>
<evidence type="ECO:0000313" key="4">
    <source>
        <dbReference type="EMBL" id="RRN48127.1"/>
    </source>
</evidence>
<accession>A0A1D8H045</accession>
<dbReference type="Pfam" id="PF12730">
    <property type="entry name" value="ABC2_membrane_4"/>
    <property type="match status" value="1"/>
</dbReference>
<dbReference type="RefSeq" id="WP_024394868.1">
    <property type="nucleotide sequence ID" value="NZ_BCBZ01000097.1"/>
</dbReference>